<gene>
    <name evidence="2" type="ORF">LBV24_07195</name>
</gene>
<evidence type="ECO:0000313" key="3">
    <source>
        <dbReference type="Proteomes" id="UP001198402"/>
    </source>
</evidence>
<dbReference type="Pfam" id="PF14397">
    <property type="entry name" value="ATPgrasp_ST"/>
    <property type="match status" value="1"/>
</dbReference>
<protein>
    <recommendedName>
        <fullName evidence="1">Alpha-L-glutamate ligase-related protein ATP-grasp domain-containing protein</fullName>
    </recommendedName>
</protein>
<accession>A0ABS7XZB2</accession>
<dbReference type="SUPFAM" id="SSF56059">
    <property type="entry name" value="Glutathione synthetase ATP-binding domain-like"/>
    <property type="match status" value="1"/>
</dbReference>
<feature type="domain" description="Alpha-L-glutamate ligase-related protein ATP-grasp" evidence="1">
    <location>
        <begin position="182"/>
        <end position="336"/>
    </location>
</feature>
<sequence length="347" mass="40601">MKELAKSLIKKSRSYIYHKEQNATALKILKVQETQNGRLSKKERKLCIEYALDIFGHKKYAPWLMTYCSYQNQFKEGWIPDNYYGETVVPTIKGEYGRLCYRPLIVNKLINHNQDSNLGYFINGYFLDINDKIYQPIPFIEYIFQKHQKIVFKTEDSFQGRGIYIFNKNTFDLELIRKLGNGVFQGFIIQHEFFNAFNESAVATIRVTSVCNNKGEIEIRGGFFKFGRSTDSHVKTSTAIKIPYDFKTGRLYHKAFLPNWSSIDSLPDKNVDFSNMQLPNYDYCISEIKKLHKRVFYIGCIGWDITIDNNNNLRIIELNGFHNGIRFHEMTQGPCFTGLGWENLHKT</sequence>
<dbReference type="EMBL" id="JAIUJS010000003">
    <property type="protein sequence ID" value="MCA0152995.1"/>
    <property type="molecule type" value="Genomic_DNA"/>
</dbReference>
<dbReference type="RefSeq" id="WP_224477922.1">
    <property type="nucleotide sequence ID" value="NZ_JAIUJS010000003.1"/>
</dbReference>
<dbReference type="Proteomes" id="UP001198402">
    <property type="component" value="Unassembled WGS sequence"/>
</dbReference>
<keyword evidence="3" id="KW-1185">Reference proteome</keyword>
<comment type="caution">
    <text evidence="2">The sequence shown here is derived from an EMBL/GenBank/DDBJ whole genome shotgun (WGS) entry which is preliminary data.</text>
</comment>
<organism evidence="2 3">
    <name type="scientific">Winogradskyella vincentii</name>
    <dbReference type="NCBI Taxonomy" id="2877122"/>
    <lineage>
        <taxon>Bacteria</taxon>
        <taxon>Pseudomonadati</taxon>
        <taxon>Bacteroidota</taxon>
        <taxon>Flavobacteriia</taxon>
        <taxon>Flavobacteriales</taxon>
        <taxon>Flavobacteriaceae</taxon>
        <taxon>Winogradskyella</taxon>
    </lineage>
</organism>
<reference evidence="3" key="1">
    <citation type="submission" date="2023-07" db="EMBL/GenBank/DDBJ databases">
        <authorList>
            <person name="Yue Y."/>
        </authorList>
    </citation>
    <scope>NUCLEOTIDE SEQUENCE [LARGE SCALE GENOMIC DNA]</scope>
    <source>
        <strain evidence="3">2Y89</strain>
    </source>
</reference>
<evidence type="ECO:0000259" key="1">
    <source>
        <dbReference type="Pfam" id="PF14397"/>
    </source>
</evidence>
<proteinExistence type="predicted"/>
<dbReference type="InterPro" id="IPR039523">
    <property type="entry name" value="RimK-rel_E_lig_ATP-grasp"/>
</dbReference>
<name>A0ABS7XZB2_9FLAO</name>
<evidence type="ECO:0000313" key="2">
    <source>
        <dbReference type="EMBL" id="MCA0152995.1"/>
    </source>
</evidence>